<protein>
    <recommendedName>
        <fullName evidence="4">Aminopeptidase</fullName>
    </recommendedName>
</protein>
<dbReference type="SUPFAM" id="SSF144052">
    <property type="entry name" value="Thermophilic metalloprotease-like"/>
    <property type="match status" value="1"/>
</dbReference>
<dbReference type="OrthoDB" id="7057810at2"/>
<dbReference type="AlphaFoldDB" id="A0A5B1BTQ1"/>
<keyword evidence="3" id="KW-1185">Reference proteome</keyword>
<gene>
    <name evidence="2" type="ORF">F0Q45_06000</name>
</gene>
<comment type="caution">
    <text evidence="2">The sequence shown here is derived from an EMBL/GenBank/DDBJ whole genome shotgun (WGS) entry which is preliminary data.</text>
</comment>
<name>A0A5B1BTQ1_MYCSI</name>
<sequence>MVNKESSVDSAVLRGMDTLCSSYAELTSDDRVLILYSEELAGPADQSLLGTLRERIAAHSADVRIAPADHLDEYHLATCDALLLVSNLSSSHRAKVLEYLQSAGERLKARIFRVFNFSPELFKLALAVDRASLDDLNNSIIGAGRSARQIHITNEAGTDLQIRPLADGGWTNSSGYFGGRFPAILPPGEVNTYTPHVTGIVVADGAVNSSFGFPGDPRLAAKPITLEIIESVVKKVTCSDRLVSNVLRSFFEFDNADRVGEVGFGTNEGITEWVGFLSHINERHPGLHLGLGTPSQPRSKVGWNSPLHLDMILDGCRIWFDETLVFSDGCWDRAALATLYHGATMDDVLHVDAV</sequence>
<dbReference type="PANTHER" id="PTHR34448">
    <property type="entry name" value="AMINOPEPTIDASE"/>
    <property type="match status" value="1"/>
</dbReference>
<keyword evidence="1" id="KW-0479">Metal-binding</keyword>
<organism evidence="2 3">
    <name type="scientific">Mycobacterium simiae</name>
    <name type="common">Mycobacterium habana</name>
    <dbReference type="NCBI Taxonomy" id="1784"/>
    <lineage>
        <taxon>Bacteria</taxon>
        <taxon>Bacillati</taxon>
        <taxon>Actinomycetota</taxon>
        <taxon>Actinomycetes</taxon>
        <taxon>Mycobacteriales</taxon>
        <taxon>Mycobacteriaceae</taxon>
        <taxon>Mycobacterium</taxon>
        <taxon>Mycobacterium simiae complex</taxon>
    </lineage>
</organism>
<dbReference type="RefSeq" id="WP_149653066.1">
    <property type="nucleotide sequence ID" value="NZ_VTZN01000022.1"/>
</dbReference>
<dbReference type="PANTHER" id="PTHR34448:SF1">
    <property type="entry name" value="BLL6088 PROTEIN"/>
    <property type="match status" value="1"/>
</dbReference>
<evidence type="ECO:0000313" key="2">
    <source>
        <dbReference type="EMBL" id="KAA1251125.1"/>
    </source>
</evidence>
<accession>A0A5B1BTQ1</accession>
<dbReference type="GO" id="GO:0046872">
    <property type="term" value="F:metal ion binding"/>
    <property type="evidence" value="ECO:0007669"/>
    <property type="project" value="UniProtKB-KW"/>
</dbReference>
<reference evidence="2 3" key="1">
    <citation type="submission" date="2019-09" db="EMBL/GenBank/DDBJ databases">
        <title>Report of infection by Mycobacterium simiae a patient suffering from pulmonary tuberculosis.</title>
        <authorList>
            <person name="Mohanty P.S."/>
            <person name="Bansal A.K."/>
            <person name="Singh H."/>
            <person name="Sharma S."/>
            <person name="Patil S.A."/>
            <person name="Upadhaya P."/>
            <person name="Singh P.K."/>
            <person name="Kumar D."/>
            <person name="Kumar S."/>
            <person name="Singh R.K."/>
            <person name="Chaudhary B."/>
        </authorList>
    </citation>
    <scope>NUCLEOTIDE SEQUENCE [LARGE SCALE GENOMIC DNA]</scope>
    <source>
        <strain evidence="2 3">JAL-560-SIM</strain>
    </source>
</reference>
<dbReference type="EMBL" id="VTZN01000022">
    <property type="protein sequence ID" value="KAA1251125.1"/>
    <property type="molecule type" value="Genomic_DNA"/>
</dbReference>
<evidence type="ECO:0000256" key="1">
    <source>
        <dbReference type="ARBA" id="ARBA00022723"/>
    </source>
</evidence>
<dbReference type="Proteomes" id="UP000324701">
    <property type="component" value="Unassembled WGS sequence"/>
</dbReference>
<evidence type="ECO:0008006" key="4">
    <source>
        <dbReference type="Google" id="ProtNLM"/>
    </source>
</evidence>
<dbReference type="InterPro" id="IPR052170">
    <property type="entry name" value="M29_Exopeptidase"/>
</dbReference>
<evidence type="ECO:0000313" key="3">
    <source>
        <dbReference type="Proteomes" id="UP000324701"/>
    </source>
</evidence>
<proteinExistence type="predicted"/>